<dbReference type="FunFam" id="3.50.50.80:FF:000002">
    <property type="entry name" value="SUMO-activating enzyme subunit 2"/>
    <property type="match status" value="1"/>
</dbReference>
<sequence>YSIPPTMAQLVGPLRKELADSLSSCRVLVVGAGGIGCELLKNLVLAGFKNIEVIDLDTIDVSNLNRQFLFQKKHVGKSKAQVAKESVLRFCPSANITAYHDSIMNPDYNVEFFRNFQLVMNALDNRAARNHVNRMCLAADIPLIESGTAGYLGQVTVIKKGQTECYECQPKPTQKTFPGCTIRNTPSEPIHCIVWAKYLFNQLFGEEDADQEVSPDTADPEAAWNPADAAARATASDQDGDIKRVSTKEWARSTGYDPVKLFNKLFKDDIMYLLTMDKLWKKRKAPLPLDWTEIQQIEDMLIVETLRSQLIEKGEGAELVWDKDDPPAMDFVTAAANLRMNVFSMNMKSRFDVKSMAGNIIPAIATTNAVIAGLIVLEALKILNSDFDQCRTVNLRCYSFDTLKPELHHVLSYLTYLCICFSHLV</sequence>
<evidence type="ECO:0000313" key="13">
    <source>
        <dbReference type="Ensembl" id="ENSCCRP00000002323.2"/>
    </source>
</evidence>
<name>A0A8C0XY92_CYPCA</name>
<reference evidence="13" key="1">
    <citation type="submission" date="2025-08" db="UniProtKB">
        <authorList>
            <consortium name="Ensembl"/>
        </authorList>
    </citation>
    <scope>IDENTIFICATION</scope>
</reference>
<dbReference type="InterPro" id="IPR000594">
    <property type="entry name" value="ThiF_NAD_FAD-bd"/>
</dbReference>
<protein>
    <submittedName>
        <fullName evidence="13">Ubiquitin-like modifier activating enzyme 2</fullName>
    </submittedName>
</protein>
<reference evidence="13" key="2">
    <citation type="submission" date="2025-09" db="UniProtKB">
        <authorList>
            <consortium name="Ensembl"/>
        </authorList>
    </citation>
    <scope>IDENTIFICATION</scope>
</reference>
<feature type="active site" description="Glycyl thioester intermediate" evidence="11">
    <location>
        <position position="180"/>
    </location>
</feature>
<evidence type="ECO:0000256" key="7">
    <source>
        <dbReference type="ARBA" id="ARBA00022786"/>
    </source>
</evidence>
<dbReference type="UniPathway" id="UPA00886"/>
<dbReference type="InterPro" id="IPR033127">
    <property type="entry name" value="UBQ-activ_enz_E1_Cys_AS"/>
</dbReference>
<evidence type="ECO:0000256" key="11">
    <source>
        <dbReference type="PROSITE-ProRule" id="PRU10132"/>
    </source>
</evidence>
<evidence type="ECO:0000256" key="3">
    <source>
        <dbReference type="ARBA" id="ARBA00005673"/>
    </source>
</evidence>
<dbReference type="AlphaFoldDB" id="A0A8C0XY92"/>
<dbReference type="InterPro" id="IPR042449">
    <property type="entry name" value="Ub-E1_IAD_1"/>
</dbReference>
<dbReference type="Gene3D" id="3.50.50.80">
    <property type="entry name" value="Ubiquitin-activating enzyme E1, inactive adenylation domain, subdomain 1"/>
    <property type="match status" value="1"/>
</dbReference>
<evidence type="ECO:0000256" key="4">
    <source>
        <dbReference type="ARBA" id="ARBA00022679"/>
    </source>
</evidence>
<dbReference type="Pfam" id="PF00899">
    <property type="entry name" value="ThiF"/>
    <property type="match status" value="1"/>
</dbReference>
<evidence type="ECO:0000256" key="9">
    <source>
        <dbReference type="ARBA" id="ARBA00022840"/>
    </source>
</evidence>
<dbReference type="Proteomes" id="UP001108240">
    <property type="component" value="Unplaced"/>
</dbReference>
<keyword evidence="9" id="KW-0067">ATP-binding</keyword>
<evidence type="ECO:0000256" key="8">
    <source>
        <dbReference type="ARBA" id="ARBA00022833"/>
    </source>
</evidence>
<dbReference type="GO" id="GO:0046872">
    <property type="term" value="F:metal ion binding"/>
    <property type="evidence" value="ECO:0007669"/>
    <property type="project" value="UniProtKB-KW"/>
</dbReference>
<dbReference type="GO" id="GO:0019948">
    <property type="term" value="F:SUMO activating enzyme activity"/>
    <property type="evidence" value="ECO:0007669"/>
    <property type="project" value="TreeGrafter"/>
</dbReference>
<evidence type="ECO:0000256" key="6">
    <source>
        <dbReference type="ARBA" id="ARBA00022741"/>
    </source>
</evidence>
<keyword evidence="6" id="KW-0547">Nucleotide-binding</keyword>
<comment type="subcellular location">
    <subcellularLocation>
        <location evidence="1">Nucleus</location>
    </subcellularLocation>
</comment>
<keyword evidence="7" id="KW-0833">Ubl conjugation pathway</keyword>
<dbReference type="InterPro" id="IPR035985">
    <property type="entry name" value="Ubiquitin-activating_enz"/>
</dbReference>
<dbReference type="GO" id="GO:0016740">
    <property type="term" value="F:transferase activity"/>
    <property type="evidence" value="ECO:0007669"/>
    <property type="project" value="UniProtKB-KW"/>
</dbReference>
<organism evidence="13 14">
    <name type="scientific">Cyprinus carpio carpio</name>
    <dbReference type="NCBI Taxonomy" id="630221"/>
    <lineage>
        <taxon>Eukaryota</taxon>
        <taxon>Metazoa</taxon>
        <taxon>Chordata</taxon>
        <taxon>Craniata</taxon>
        <taxon>Vertebrata</taxon>
        <taxon>Euteleostomi</taxon>
        <taxon>Actinopterygii</taxon>
        <taxon>Neopterygii</taxon>
        <taxon>Teleostei</taxon>
        <taxon>Ostariophysi</taxon>
        <taxon>Cypriniformes</taxon>
        <taxon>Cyprinidae</taxon>
        <taxon>Cyprininae</taxon>
        <taxon>Cyprinus</taxon>
    </lineage>
</organism>
<dbReference type="GO" id="GO:0016925">
    <property type="term" value="P:protein sumoylation"/>
    <property type="evidence" value="ECO:0007669"/>
    <property type="project" value="UniProtKB-UniPathway"/>
</dbReference>
<dbReference type="InterPro" id="IPR045886">
    <property type="entry name" value="ThiF/MoeB/HesA"/>
</dbReference>
<evidence type="ECO:0000256" key="2">
    <source>
        <dbReference type="ARBA" id="ARBA00004718"/>
    </source>
</evidence>
<keyword evidence="4" id="KW-0808">Transferase</keyword>
<dbReference type="GO" id="GO:0005737">
    <property type="term" value="C:cytoplasm"/>
    <property type="evidence" value="ECO:0007669"/>
    <property type="project" value="TreeGrafter"/>
</dbReference>
<keyword evidence="5" id="KW-0479">Metal-binding</keyword>
<keyword evidence="8" id="KW-0862">Zinc</keyword>
<dbReference type="Ensembl" id="ENSCCRT00000002560.2">
    <property type="protein sequence ID" value="ENSCCRP00000002323.2"/>
    <property type="gene ID" value="ENSCCRG00000001245.2"/>
</dbReference>
<accession>A0A8C0XY92</accession>
<comment type="pathway">
    <text evidence="2">Protein modification; protein sumoylation.</text>
</comment>
<evidence type="ECO:0000256" key="1">
    <source>
        <dbReference type="ARBA" id="ARBA00004123"/>
    </source>
</evidence>
<comment type="similarity">
    <text evidence="3">Belongs to the ubiquitin-activating E1 family.</text>
</comment>
<evidence type="ECO:0000313" key="14">
    <source>
        <dbReference type="Proteomes" id="UP001108240"/>
    </source>
</evidence>
<dbReference type="CDD" id="cd01489">
    <property type="entry name" value="Uba2_SUMO"/>
    <property type="match status" value="1"/>
</dbReference>
<dbReference type="GO" id="GO:0005524">
    <property type="term" value="F:ATP binding"/>
    <property type="evidence" value="ECO:0007669"/>
    <property type="project" value="UniProtKB-KW"/>
</dbReference>
<dbReference type="GeneTree" id="ENSGT00550000074924"/>
<keyword evidence="14" id="KW-1185">Reference proteome</keyword>
<evidence type="ECO:0000256" key="10">
    <source>
        <dbReference type="ARBA" id="ARBA00023242"/>
    </source>
</evidence>
<dbReference type="SUPFAM" id="SSF69572">
    <property type="entry name" value="Activating enzymes of the ubiquitin-like proteins"/>
    <property type="match status" value="1"/>
</dbReference>
<dbReference type="Gene3D" id="1.10.10.520">
    <property type="entry name" value="Ubiquitin activating enzymes (Uba3). Chain: B, domain 2"/>
    <property type="match status" value="2"/>
</dbReference>
<dbReference type="PROSITE" id="PS00865">
    <property type="entry name" value="UBIQUITIN_ACTIVAT_2"/>
    <property type="match status" value="1"/>
</dbReference>
<evidence type="ECO:0000256" key="5">
    <source>
        <dbReference type="ARBA" id="ARBA00022723"/>
    </source>
</evidence>
<dbReference type="GO" id="GO:0031510">
    <property type="term" value="C:SUMO activating enzyme complex"/>
    <property type="evidence" value="ECO:0007669"/>
    <property type="project" value="TreeGrafter"/>
</dbReference>
<feature type="domain" description="THIF-type NAD/FAD binding fold" evidence="12">
    <location>
        <begin position="14"/>
        <end position="406"/>
    </location>
</feature>
<dbReference type="FunFam" id="3.40.50.720:FF:000618">
    <property type="entry name" value="SUMO-activating enzyme subunit 2"/>
    <property type="match status" value="1"/>
</dbReference>
<evidence type="ECO:0000259" key="12">
    <source>
        <dbReference type="Pfam" id="PF00899"/>
    </source>
</evidence>
<proteinExistence type="inferred from homology"/>
<dbReference type="PANTHER" id="PTHR10953:SF5">
    <property type="entry name" value="SUMO-ACTIVATING ENZYME SUBUNIT 2"/>
    <property type="match status" value="1"/>
</dbReference>
<dbReference type="InterPro" id="IPR023318">
    <property type="entry name" value="Ub_act_enz_dom_a_sf"/>
</dbReference>
<keyword evidence="10" id="KW-0539">Nucleus</keyword>
<dbReference type="PANTHER" id="PTHR10953">
    <property type="entry name" value="UBIQUITIN-ACTIVATING ENZYME E1"/>
    <property type="match status" value="1"/>
</dbReference>